<keyword evidence="3" id="KW-1185">Reference proteome</keyword>
<reference evidence="2 3" key="1">
    <citation type="submission" date="2020-07" db="EMBL/GenBank/DDBJ databases">
        <title>Complete genome sequence of Chitinibacter sp. 2T18.</title>
        <authorList>
            <person name="Bae J.-W."/>
            <person name="Choi J.-W."/>
        </authorList>
    </citation>
    <scope>NUCLEOTIDE SEQUENCE [LARGE SCALE GENOMIC DNA]</scope>
    <source>
        <strain evidence="2 3">2T18</strain>
    </source>
</reference>
<evidence type="ECO:0000313" key="3">
    <source>
        <dbReference type="Proteomes" id="UP000509597"/>
    </source>
</evidence>
<dbReference type="RefSeq" id="WP_179356226.1">
    <property type="nucleotide sequence ID" value="NZ_CP058627.1"/>
</dbReference>
<dbReference type="InterPro" id="IPR007690">
    <property type="entry name" value="T2SS_GspM"/>
</dbReference>
<gene>
    <name evidence="2" type="ORF">HQ393_15325</name>
</gene>
<keyword evidence="1" id="KW-0812">Transmembrane</keyword>
<organism evidence="2 3">
    <name type="scientific">Chitinibacter bivalviorum</name>
    <dbReference type="NCBI Taxonomy" id="2739434"/>
    <lineage>
        <taxon>Bacteria</taxon>
        <taxon>Pseudomonadati</taxon>
        <taxon>Pseudomonadota</taxon>
        <taxon>Betaproteobacteria</taxon>
        <taxon>Neisseriales</taxon>
        <taxon>Chitinibacteraceae</taxon>
        <taxon>Chitinibacter</taxon>
    </lineage>
</organism>
<dbReference type="GO" id="GO:0015627">
    <property type="term" value="C:type II protein secretion system complex"/>
    <property type="evidence" value="ECO:0007669"/>
    <property type="project" value="InterPro"/>
</dbReference>
<keyword evidence="1" id="KW-1133">Transmembrane helix</keyword>
<dbReference type="Proteomes" id="UP000509597">
    <property type="component" value="Chromosome"/>
</dbReference>
<dbReference type="AlphaFoldDB" id="A0A7H9BM77"/>
<name>A0A7H9BM77_9NEIS</name>
<evidence type="ECO:0000313" key="2">
    <source>
        <dbReference type="EMBL" id="QLG89506.1"/>
    </source>
</evidence>
<keyword evidence="1" id="KW-0472">Membrane</keyword>
<dbReference type="GO" id="GO:0015628">
    <property type="term" value="P:protein secretion by the type II secretion system"/>
    <property type="evidence" value="ECO:0007669"/>
    <property type="project" value="InterPro"/>
</dbReference>
<protein>
    <submittedName>
        <fullName evidence="2">Type II secretion system protein M</fullName>
    </submittedName>
</protein>
<accession>A0A7H9BM77</accession>
<dbReference type="Pfam" id="PF04612">
    <property type="entry name" value="T2SSM"/>
    <property type="match status" value="1"/>
</dbReference>
<evidence type="ECO:0000256" key="1">
    <source>
        <dbReference type="SAM" id="Phobius"/>
    </source>
</evidence>
<feature type="transmembrane region" description="Helical" evidence="1">
    <location>
        <begin position="25"/>
        <end position="44"/>
    </location>
</feature>
<sequence length="160" mass="17559">MSAKTPAFVLKAQQYWAERNPRERLMLQIWLSAVLLAALYFGVYSPLTSQIKRLELTVPKLETQLMAMRGSKTDVATLKPNQGQQDLRTATFAALSAKKISADVRSITPTQVELRTSLPSVNDALIVASALRGETAAKISAIQIKTEAQGVALVMMLERT</sequence>
<dbReference type="EMBL" id="CP058627">
    <property type="protein sequence ID" value="QLG89506.1"/>
    <property type="molecule type" value="Genomic_DNA"/>
</dbReference>
<proteinExistence type="predicted"/>
<dbReference type="KEGG" id="chiz:HQ393_15325"/>